<dbReference type="AlphaFoldDB" id="A0AAV3ERV9"/>
<sequence length="140" mass="16042">MKPLNLQLFWYEKEQSLIDTKELTILSATQESEFNEWKKQRRKILSYELHQQTWVKVSNDGASSELLFSSNGTVIETELFGSKSLSGSWKVVDGVLFINMVSDDLTIEYQVVANRTNNIHAGIQFINGAICTYNKFIITK</sequence>
<protein>
    <submittedName>
        <fullName evidence="1">Uncharacterized protein</fullName>
    </submittedName>
</protein>
<dbReference type="RefSeq" id="WP_005421259.1">
    <property type="nucleotide sequence ID" value="NZ_CM001400.1"/>
</dbReference>
<evidence type="ECO:0000313" key="1">
    <source>
        <dbReference type="EMBL" id="EHN69473.1"/>
    </source>
</evidence>
<proteinExistence type="predicted"/>
<comment type="caution">
    <text evidence="1">The sequence shown here is derived from an EMBL/GenBank/DDBJ whole genome shotgun (WGS) entry which is preliminary data.</text>
</comment>
<organism evidence="1 2">
    <name type="scientific">Aliivibrio fischeri SR5</name>
    <dbReference type="NCBI Taxonomy" id="1088719"/>
    <lineage>
        <taxon>Bacteria</taxon>
        <taxon>Pseudomonadati</taxon>
        <taxon>Pseudomonadota</taxon>
        <taxon>Gammaproteobacteria</taxon>
        <taxon>Vibrionales</taxon>
        <taxon>Vibrionaceae</taxon>
        <taxon>Aliivibrio</taxon>
    </lineage>
</organism>
<gene>
    <name evidence="1" type="ORF">VFSR5_2457</name>
</gene>
<dbReference type="EMBL" id="AHIH01000007">
    <property type="protein sequence ID" value="EHN69473.1"/>
    <property type="molecule type" value="Genomic_DNA"/>
</dbReference>
<reference evidence="1 2" key="1">
    <citation type="journal article" date="2012" name="J. Bacteriol.">
        <title>Draft Genome Sequence of Vibrio fischeri SR5, a Strain Isolated from the Light Organ of the Mediterranean Squid Sepiola robusta.</title>
        <authorList>
            <person name="Gyllborg M.C."/>
            <person name="Sahl J.W."/>
            <person name="Cronin D.C.III."/>
            <person name="Rasko D.A."/>
            <person name="Mandel M.J."/>
        </authorList>
    </citation>
    <scope>NUCLEOTIDE SEQUENCE [LARGE SCALE GENOMIC DNA]</scope>
    <source>
        <strain evidence="1 2">SR5</strain>
    </source>
</reference>
<accession>A0AAV3ERV9</accession>
<name>A0AAV3ERV9_ALIFS</name>
<evidence type="ECO:0000313" key="2">
    <source>
        <dbReference type="Proteomes" id="UP000004521"/>
    </source>
</evidence>
<dbReference type="Proteomes" id="UP000004521">
    <property type="component" value="Chromosome I"/>
</dbReference>